<keyword evidence="5" id="KW-1185">Reference proteome</keyword>
<dbReference type="InterPro" id="IPR011990">
    <property type="entry name" value="TPR-like_helical_dom_sf"/>
</dbReference>
<name>A0A7I8I9Q5_SPIIN</name>
<dbReference type="InterPro" id="IPR002885">
    <property type="entry name" value="PPR_rpt"/>
</dbReference>
<dbReference type="GO" id="GO:0003723">
    <property type="term" value="F:RNA binding"/>
    <property type="evidence" value="ECO:0007669"/>
    <property type="project" value="InterPro"/>
</dbReference>
<feature type="repeat" description="PPR" evidence="2">
    <location>
        <begin position="136"/>
        <end position="166"/>
    </location>
</feature>
<evidence type="ECO:0000256" key="1">
    <source>
        <dbReference type="ARBA" id="ARBA00022737"/>
    </source>
</evidence>
<feature type="repeat" description="PPR" evidence="2">
    <location>
        <begin position="167"/>
        <end position="201"/>
    </location>
</feature>
<accession>A0A7I8I9Q5</accession>
<feature type="repeat" description="PPR" evidence="2">
    <location>
        <begin position="369"/>
        <end position="399"/>
    </location>
</feature>
<protein>
    <recommendedName>
        <fullName evidence="3">DYW domain-containing protein</fullName>
    </recommendedName>
</protein>
<sequence length="707" mass="78407">MNRTSFARASFLRRATFCRTVHTIKNRRNRKISKDGVPPSPSPPWSSVLLRLVRNNNVEEARRVLEGILPFADAQHYTIVIDAYSRAGRLREALRLFSEMPAARDLACWNSMMKGCLNCGHLPLARHLFDQMPERNTISWTTMLDGLARAGRIAEAEELFLEMPQRDVVAWNSMIFGYCRNGRAPEACALFDNMPNRNVISWTAMIGGLDLNGQSEAALRLFQQMHAAGEKPTSSTFASLLTACSNVPNASVGAQAHCLAAKLGYPHDAYVSASLISFYAACNQVDDAQRAFSENERKTVVTWTALLTGYSSNGRHREALRLLKRMTLAGMRPNQSTFTSALNSCCKLEALDEGKVVHGGVIKVGLDLDVFVGNSLIVAYSKCGEIDDARTVFDNMPNRNLVSWNSAIAGYSQNGRGRSALEVYRDMQAAQVRPDEITYVGLLTACSHSGLLEEGRRLFHLLNQDTSLEPKLEHYVSMVNLLCRTGNFGEAEELIKSMPLESNAAVWLALLSSCRAHSETETAIRAAQHIFDLDPQNSAAYVLLSNVYASARRWNEVSETRTAMRRSGTAKTPGFSWVMLKGARHVFACGERSHPMAKEIYQKLDWLAAKLKTCGYEPELGSALHDVDDEQKDAALGVHSERLAVAFALLSTVEGSVIRVMKNLRVCGDCHSAVKLMSRILGRQIVLRDPSRFHHFNDGSCSCGDYW</sequence>
<dbReference type="GO" id="GO:0009451">
    <property type="term" value="P:RNA modification"/>
    <property type="evidence" value="ECO:0007669"/>
    <property type="project" value="InterPro"/>
</dbReference>
<dbReference type="Pfam" id="PF12854">
    <property type="entry name" value="PPR_1"/>
    <property type="match status" value="1"/>
</dbReference>
<dbReference type="AlphaFoldDB" id="A0A7I8I9Q5"/>
<feature type="repeat" description="PPR" evidence="2">
    <location>
        <begin position="400"/>
        <end position="434"/>
    </location>
</feature>
<dbReference type="PANTHER" id="PTHR47926">
    <property type="entry name" value="PENTATRICOPEPTIDE REPEAT-CONTAINING PROTEIN"/>
    <property type="match status" value="1"/>
</dbReference>
<dbReference type="EMBL" id="LR743588">
    <property type="protein sequence ID" value="CAA2614657.1"/>
    <property type="molecule type" value="Genomic_DNA"/>
</dbReference>
<dbReference type="Gene3D" id="1.25.40.10">
    <property type="entry name" value="Tetratricopeptide repeat domain"/>
    <property type="match status" value="6"/>
</dbReference>
<dbReference type="NCBIfam" id="TIGR00756">
    <property type="entry name" value="PPR"/>
    <property type="match status" value="9"/>
</dbReference>
<feature type="repeat" description="PPR" evidence="2">
    <location>
        <begin position="299"/>
        <end position="333"/>
    </location>
</feature>
<dbReference type="PROSITE" id="PS51375">
    <property type="entry name" value="PPR"/>
    <property type="match status" value="7"/>
</dbReference>
<dbReference type="FunFam" id="1.25.40.10:FF:000031">
    <property type="entry name" value="Pentatricopeptide repeat-containing protein mitochondrial"/>
    <property type="match status" value="1"/>
</dbReference>
<feature type="repeat" description="PPR" evidence="2">
    <location>
        <begin position="73"/>
        <end position="103"/>
    </location>
</feature>
<dbReference type="InterPro" id="IPR046848">
    <property type="entry name" value="E_motif"/>
</dbReference>
<dbReference type="PANTHER" id="PTHR47926:SF533">
    <property type="entry name" value="DYW DOMAIN-CONTAINING PROTEIN"/>
    <property type="match status" value="1"/>
</dbReference>
<reference evidence="4 5" key="1">
    <citation type="submission" date="2019-12" db="EMBL/GenBank/DDBJ databases">
        <authorList>
            <person name="Scholz U."/>
            <person name="Mascher M."/>
            <person name="Fiebig A."/>
        </authorList>
    </citation>
    <scope>NUCLEOTIDE SEQUENCE</scope>
</reference>
<dbReference type="GO" id="GO:0008270">
    <property type="term" value="F:zinc ion binding"/>
    <property type="evidence" value="ECO:0007669"/>
    <property type="project" value="InterPro"/>
</dbReference>
<dbReference type="SUPFAM" id="SSF48452">
    <property type="entry name" value="TPR-like"/>
    <property type="match status" value="1"/>
</dbReference>
<dbReference type="InterPro" id="IPR046960">
    <property type="entry name" value="PPR_At4g14850-like_plant"/>
</dbReference>
<dbReference type="InterPro" id="IPR032867">
    <property type="entry name" value="DYW_dom"/>
</dbReference>
<evidence type="ECO:0000313" key="5">
    <source>
        <dbReference type="Proteomes" id="UP001189122"/>
    </source>
</evidence>
<gene>
    <name evidence="4" type="ORF">SI7747_01001036</name>
</gene>
<dbReference type="Pfam" id="PF20431">
    <property type="entry name" value="E_motif"/>
    <property type="match status" value="1"/>
</dbReference>
<dbReference type="FunFam" id="1.25.40.10:FF:000366">
    <property type="entry name" value="Pentatricopeptide (PPR) repeat-containing protein"/>
    <property type="match status" value="1"/>
</dbReference>
<dbReference type="FunFam" id="1.25.40.10:FF:000351">
    <property type="entry name" value="Pentatricopeptide repeat-containing protein"/>
    <property type="match status" value="1"/>
</dbReference>
<dbReference type="Pfam" id="PF14432">
    <property type="entry name" value="DYW_deaminase"/>
    <property type="match status" value="1"/>
</dbReference>
<dbReference type="EMBL" id="CACRZD030000001">
    <property type="protein sequence ID" value="CAA6654446.1"/>
    <property type="molecule type" value="Genomic_DNA"/>
</dbReference>
<feature type="repeat" description="PPR" evidence="2">
    <location>
        <begin position="105"/>
        <end position="135"/>
    </location>
</feature>
<organism evidence="4">
    <name type="scientific">Spirodela intermedia</name>
    <name type="common">Intermediate duckweed</name>
    <dbReference type="NCBI Taxonomy" id="51605"/>
    <lineage>
        <taxon>Eukaryota</taxon>
        <taxon>Viridiplantae</taxon>
        <taxon>Streptophyta</taxon>
        <taxon>Embryophyta</taxon>
        <taxon>Tracheophyta</taxon>
        <taxon>Spermatophyta</taxon>
        <taxon>Magnoliopsida</taxon>
        <taxon>Liliopsida</taxon>
        <taxon>Araceae</taxon>
        <taxon>Lemnoideae</taxon>
        <taxon>Spirodela</taxon>
    </lineage>
</organism>
<evidence type="ECO:0000313" key="4">
    <source>
        <dbReference type="EMBL" id="CAA2614657.1"/>
    </source>
</evidence>
<feature type="domain" description="DYW" evidence="3">
    <location>
        <begin position="615"/>
        <end position="707"/>
    </location>
</feature>
<keyword evidence="1" id="KW-0677">Repeat</keyword>
<proteinExistence type="predicted"/>
<evidence type="ECO:0000256" key="2">
    <source>
        <dbReference type="PROSITE-ProRule" id="PRU00708"/>
    </source>
</evidence>
<evidence type="ECO:0000259" key="3">
    <source>
        <dbReference type="Pfam" id="PF14432"/>
    </source>
</evidence>
<dbReference type="Pfam" id="PF13041">
    <property type="entry name" value="PPR_2"/>
    <property type="match status" value="3"/>
</dbReference>
<dbReference type="Proteomes" id="UP001189122">
    <property type="component" value="Unassembled WGS sequence"/>
</dbReference>
<dbReference type="Pfam" id="PF01535">
    <property type="entry name" value="PPR"/>
    <property type="match status" value="3"/>
</dbReference>